<evidence type="ECO:0000256" key="8">
    <source>
        <dbReference type="ARBA" id="ARBA00022777"/>
    </source>
</evidence>
<evidence type="ECO:0000256" key="6">
    <source>
        <dbReference type="ARBA" id="ARBA00022692"/>
    </source>
</evidence>
<dbReference type="EC" id="2.7.13.3" evidence="3"/>
<dbReference type="PANTHER" id="PTHR45453">
    <property type="entry name" value="PHOSPHATE REGULON SENSOR PROTEIN PHOR"/>
    <property type="match status" value="1"/>
</dbReference>
<dbReference type="InterPro" id="IPR003661">
    <property type="entry name" value="HisK_dim/P_dom"/>
</dbReference>
<dbReference type="CDD" id="cd00075">
    <property type="entry name" value="HATPase"/>
    <property type="match status" value="1"/>
</dbReference>
<evidence type="ECO:0000313" key="16">
    <source>
        <dbReference type="Proteomes" id="UP000287605"/>
    </source>
</evidence>
<keyword evidence="9" id="KW-0067">ATP-binding</keyword>
<dbReference type="Gene3D" id="1.10.287.130">
    <property type="match status" value="1"/>
</dbReference>
<dbReference type="PRINTS" id="PR00344">
    <property type="entry name" value="BCTRLSENSOR"/>
</dbReference>
<feature type="transmembrane region" description="Helical" evidence="13">
    <location>
        <begin position="67"/>
        <end position="87"/>
    </location>
</feature>
<dbReference type="Proteomes" id="UP000287605">
    <property type="component" value="Unassembled WGS sequence"/>
</dbReference>
<keyword evidence="16" id="KW-1185">Reference proteome</keyword>
<comment type="subcellular location">
    <subcellularLocation>
        <location evidence="2">Membrane</location>
    </subcellularLocation>
</comment>
<evidence type="ECO:0000256" key="9">
    <source>
        <dbReference type="ARBA" id="ARBA00022840"/>
    </source>
</evidence>
<keyword evidence="11" id="KW-0902">Two-component regulatory system</keyword>
<evidence type="ECO:0000259" key="14">
    <source>
        <dbReference type="PROSITE" id="PS50109"/>
    </source>
</evidence>
<dbReference type="Gene3D" id="3.30.565.10">
    <property type="entry name" value="Histidine kinase-like ATPase, C-terminal domain"/>
    <property type="match status" value="1"/>
</dbReference>
<name>A0A430B4I7_9ENTE</name>
<accession>A0A430B4I7</accession>
<keyword evidence="8" id="KW-0418">Kinase</keyword>
<dbReference type="InterPro" id="IPR050351">
    <property type="entry name" value="BphY/WalK/GraS-like"/>
</dbReference>
<dbReference type="SMART" id="SM00388">
    <property type="entry name" value="HisKA"/>
    <property type="match status" value="1"/>
</dbReference>
<dbReference type="EMBL" id="NGKA01000002">
    <property type="protein sequence ID" value="RSU15234.1"/>
    <property type="molecule type" value="Genomic_DNA"/>
</dbReference>
<evidence type="ECO:0000256" key="10">
    <source>
        <dbReference type="ARBA" id="ARBA00022989"/>
    </source>
</evidence>
<dbReference type="AlphaFoldDB" id="A0A430B4I7"/>
<evidence type="ECO:0000313" key="15">
    <source>
        <dbReference type="EMBL" id="RSU15234.1"/>
    </source>
</evidence>
<dbReference type="GO" id="GO:0016036">
    <property type="term" value="P:cellular response to phosphate starvation"/>
    <property type="evidence" value="ECO:0007669"/>
    <property type="project" value="TreeGrafter"/>
</dbReference>
<dbReference type="InterPro" id="IPR005467">
    <property type="entry name" value="His_kinase_dom"/>
</dbReference>
<dbReference type="SUPFAM" id="SSF47384">
    <property type="entry name" value="Homodimeric domain of signal transducing histidine kinase"/>
    <property type="match status" value="1"/>
</dbReference>
<dbReference type="InterPro" id="IPR004358">
    <property type="entry name" value="Sig_transdc_His_kin-like_C"/>
</dbReference>
<evidence type="ECO:0000256" key="7">
    <source>
        <dbReference type="ARBA" id="ARBA00022741"/>
    </source>
</evidence>
<evidence type="ECO:0000256" key="3">
    <source>
        <dbReference type="ARBA" id="ARBA00012438"/>
    </source>
</evidence>
<proteinExistence type="predicted"/>
<keyword evidence="10 13" id="KW-1133">Transmembrane helix</keyword>
<dbReference type="PANTHER" id="PTHR45453:SF1">
    <property type="entry name" value="PHOSPHATE REGULON SENSOR PROTEIN PHOR"/>
    <property type="match status" value="1"/>
</dbReference>
<evidence type="ECO:0000256" key="13">
    <source>
        <dbReference type="SAM" id="Phobius"/>
    </source>
</evidence>
<keyword evidence="12 13" id="KW-0472">Membrane</keyword>
<evidence type="ECO:0000256" key="5">
    <source>
        <dbReference type="ARBA" id="ARBA00022679"/>
    </source>
</evidence>
<dbReference type="GO" id="GO:0005524">
    <property type="term" value="F:ATP binding"/>
    <property type="evidence" value="ECO:0007669"/>
    <property type="project" value="UniProtKB-KW"/>
</dbReference>
<feature type="domain" description="Histidine kinase" evidence="14">
    <location>
        <begin position="152"/>
        <end position="369"/>
    </location>
</feature>
<keyword evidence="5" id="KW-0808">Transferase</keyword>
<dbReference type="RefSeq" id="WP_126806968.1">
    <property type="nucleotide sequence ID" value="NZ_NGKA01000002.1"/>
</dbReference>
<evidence type="ECO:0000256" key="1">
    <source>
        <dbReference type="ARBA" id="ARBA00000085"/>
    </source>
</evidence>
<keyword evidence="7" id="KW-0547">Nucleotide-binding</keyword>
<keyword evidence="4" id="KW-0597">Phosphoprotein</keyword>
<organism evidence="15 16">
    <name type="scientific">Vagococcus elongatus</name>
    <dbReference type="NCBI Taxonomy" id="180344"/>
    <lineage>
        <taxon>Bacteria</taxon>
        <taxon>Bacillati</taxon>
        <taxon>Bacillota</taxon>
        <taxon>Bacilli</taxon>
        <taxon>Lactobacillales</taxon>
        <taxon>Enterococcaceae</taxon>
        <taxon>Vagococcus</taxon>
    </lineage>
</organism>
<evidence type="ECO:0000256" key="11">
    <source>
        <dbReference type="ARBA" id="ARBA00023012"/>
    </source>
</evidence>
<dbReference type="Pfam" id="PF02518">
    <property type="entry name" value="HATPase_c"/>
    <property type="match status" value="1"/>
</dbReference>
<dbReference type="FunFam" id="3.30.565.10:FF:000013">
    <property type="entry name" value="Two-component sensor histidine kinase"/>
    <property type="match status" value="1"/>
</dbReference>
<dbReference type="OrthoDB" id="335833at2"/>
<evidence type="ECO:0000256" key="2">
    <source>
        <dbReference type="ARBA" id="ARBA00004370"/>
    </source>
</evidence>
<dbReference type="SMART" id="SM00387">
    <property type="entry name" value="HATPase_c"/>
    <property type="match status" value="1"/>
</dbReference>
<keyword evidence="6 13" id="KW-0812">Transmembrane</keyword>
<dbReference type="PROSITE" id="PS50109">
    <property type="entry name" value="HIS_KIN"/>
    <property type="match status" value="1"/>
</dbReference>
<dbReference type="GO" id="GO:0000155">
    <property type="term" value="F:phosphorelay sensor kinase activity"/>
    <property type="evidence" value="ECO:0007669"/>
    <property type="project" value="InterPro"/>
</dbReference>
<comment type="caution">
    <text evidence="15">The sequence shown here is derived from an EMBL/GenBank/DDBJ whole genome shotgun (WGS) entry which is preliminary data.</text>
</comment>
<dbReference type="Pfam" id="PF00512">
    <property type="entry name" value="HisKA"/>
    <property type="match status" value="1"/>
</dbReference>
<dbReference type="InterPro" id="IPR036890">
    <property type="entry name" value="HATPase_C_sf"/>
</dbReference>
<evidence type="ECO:0000256" key="4">
    <source>
        <dbReference type="ARBA" id="ARBA00022553"/>
    </source>
</evidence>
<reference evidence="15 16" key="1">
    <citation type="submission" date="2017-05" db="EMBL/GenBank/DDBJ databases">
        <title>Vagococcus spp. assemblies.</title>
        <authorList>
            <person name="Gulvik C.A."/>
        </authorList>
    </citation>
    <scope>NUCLEOTIDE SEQUENCE [LARGE SCALE GENOMIC DNA]</scope>
    <source>
        <strain evidence="15 16">CCUG 51432</strain>
    </source>
</reference>
<evidence type="ECO:0000256" key="12">
    <source>
        <dbReference type="ARBA" id="ARBA00023136"/>
    </source>
</evidence>
<sequence>MTNKLYKKMLTTLFLITGTFVLLMMLVNQTFIGKALGKLIDEMLVSYFYDETAGIGVSIVDWPRFKMFFIIVVIVLLLLISGITFLVTRNTLKKELGELGKAIPEFMKKDDRELLEEYPELGYPLVEVRNNHQLAEELYRKETQRTKDMITYLAHDLKTPLASMIGYLNLLCDIQDLPLEKREKYLAIALEKGDRLEELINELFDVVRFDLDSMELHVRDIPVQLLLDQMTEEFYPMLQEKQQRVTLDVAENLVLTADPEKIARVINNLLKNAVYYGHVGSEIMIEAKQSAENRLIIKVSNEGNTIPEKELGMIFEKFYRLDKSRSTKSGGGGLGLAIAKEIVHAHQGTITAESKEGLTTFTIELPILKET</sequence>
<comment type="catalytic activity">
    <reaction evidence="1">
        <text>ATP + protein L-histidine = ADP + protein N-phospho-L-histidine.</text>
        <dbReference type="EC" id="2.7.13.3"/>
    </reaction>
</comment>
<protein>
    <recommendedName>
        <fullName evidence="3">histidine kinase</fullName>
        <ecNumber evidence="3">2.7.13.3</ecNumber>
    </recommendedName>
</protein>
<dbReference type="GO" id="GO:0004721">
    <property type="term" value="F:phosphoprotein phosphatase activity"/>
    <property type="evidence" value="ECO:0007669"/>
    <property type="project" value="TreeGrafter"/>
</dbReference>
<gene>
    <name evidence="15" type="ORF">CBF29_02565</name>
</gene>
<dbReference type="GO" id="GO:0005886">
    <property type="term" value="C:plasma membrane"/>
    <property type="evidence" value="ECO:0007669"/>
    <property type="project" value="TreeGrafter"/>
</dbReference>
<dbReference type="SUPFAM" id="SSF55874">
    <property type="entry name" value="ATPase domain of HSP90 chaperone/DNA topoisomerase II/histidine kinase"/>
    <property type="match status" value="1"/>
</dbReference>
<dbReference type="InterPro" id="IPR036097">
    <property type="entry name" value="HisK_dim/P_sf"/>
</dbReference>
<dbReference type="CDD" id="cd00082">
    <property type="entry name" value="HisKA"/>
    <property type="match status" value="1"/>
</dbReference>
<dbReference type="InterPro" id="IPR003594">
    <property type="entry name" value="HATPase_dom"/>
</dbReference>